<dbReference type="PROSITE" id="PS50885">
    <property type="entry name" value="HAMP"/>
    <property type="match status" value="1"/>
</dbReference>
<evidence type="ECO:0000313" key="15">
    <source>
        <dbReference type="Proteomes" id="UP000190989"/>
    </source>
</evidence>
<keyword evidence="15" id="KW-1185">Reference proteome</keyword>
<dbReference type="RefSeq" id="WP_079731789.1">
    <property type="nucleotide sequence ID" value="NZ_FVZE01000011.1"/>
</dbReference>
<dbReference type="InterPro" id="IPR004358">
    <property type="entry name" value="Sig_transdc_His_kin-like_C"/>
</dbReference>
<keyword evidence="8 11" id="KW-1133">Transmembrane helix</keyword>
<dbReference type="SUPFAM" id="SSF158472">
    <property type="entry name" value="HAMP domain-like"/>
    <property type="match status" value="1"/>
</dbReference>
<dbReference type="Proteomes" id="UP000190989">
    <property type="component" value="Unassembled WGS sequence"/>
</dbReference>
<dbReference type="PROSITE" id="PS50109">
    <property type="entry name" value="HIS_KIN"/>
    <property type="match status" value="1"/>
</dbReference>
<dbReference type="Pfam" id="PF02518">
    <property type="entry name" value="HATPase_c"/>
    <property type="match status" value="1"/>
</dbReference>
<dbReference type="Gene3D" id="1.10.287.130">
    <property type="match status" value="1"/>
</dbReference>
<keyword evidence="4" id="KW-0597">Phosphoprotein</keyword>
<dbReference type="AlphaFoldDB" id="A0A1U6IQX2"/>
<keyword evidence="10 11" id="KW-0472">Membrane</keyword>
<proteinExistence type="predicted"/>
<evidence type="ECO:0000256" key="2">
    <source>
        <dbReference type="ARBA" id="ARBA00004370"/>
    </source>
</evidence>
<evidence type="ECO:0000256" key="1">
    <source>
        <dbReference type="ARBA" id="ARBA00000085"/>
    </source>
</evidence>
<organism evidence="14 15">
    <name type="scientific">Novosphingobium mathurense</name>
    <dbReference type="NCBI Taxonomy" id="428990"/>
    <lineage>
        <taxon>Bacteria</taxon>
        <taxon>Pseudomonadati</taxon>
        <taxon>Pseudomonadota</taxon>
        <taxon>Alphaproteobacteria</taxon>
        <taxon>Sphingomonadales</taxon>
        <taxon>Sphingomonadaceae</taxon>
        <taxon>Novosphingobium</taxon>
    </lineage>
</organism>
<evidence type="ECO:0000256" key="6">
    <source>
        <dbReference type="ARBA" id="ARBA00022692"/>
    </source>
</evidence>
<dbReference type="GO" id="GO:0000155">
    <property type="term" value="F:phosphorelay sensor kinase activity"/>
    <property type="evidence" value="ECO:0007669"/>
    <property type="project" value="InterPro"/>
</dbReference>
<evidence type="ECO:0000256" key="11">
    <source>
        <dbReference type="SAM" id="Phobius"/>
    </source>
</evidence>
<evidence type="ECO:0000256" key="9">
    <source>
        <dbReference type="ARBA" id="ARBA00023012"/>
    </source>
</evidence>
<feature type="domain" description="HAMP" evidence="13">
    <location>
        <begin position="183"/>
        <end position="236"/>
    </location>
</feature>
<keyword evidence="9" id="KW-0902">Two-component regulatory system</keyword>
<comment type="catalytic activity">
    <reaction evidence="1">
        <text>ATP + protein L-histidine = ADP + protein N-phospho-L-histidine.</text>
        <dbReference type="EC" id="2.7.13.3"/>
    </reaction>
</comment>
<evidence type="ECO:0000256" key="7">
    <source>
        <dbReference type="ARBA" id="ARBA00022777"/>
    </source>
</evidence>
<evidence type="ECO:0000256" key="3">
    <source>
        <dbReference type="ARBA" id="ARBA00012438"/>
    </source>
</evidence>
<evidence type="ECO:0000256" key="4">
    <source>
        <dbReference type="ARBA" id="ARBA00022553"/>
    </source>
</evidence>
<dbReference type="PRINTS" id="PR00344">
    <property type="entry name" value="BCTRLSENSOR"/>
</dbReference>
<dbReference type="PANTHER" id="PTHR45436">
    <property type="entry name" value="SENSOR HISTIDINE KINASE YKOH"/>
    <property type="match status" value="1"/>
</dbReference>
<dbReference type="InterPro" id="IPR050428">
    <property type="entry name" value="TCS_sensor_his_kinase"/>
</dbReference>
<dbReference type="EC" id="2.7.13.3" evidence="3"/>
<evidence type="ECO:0000313" key="14">
    <source>
        <dbReference type="EMBL" id="SLK10332.1"/>
    </source>
</evidence>
<dbReference type="InterPro" id="IPR036097">
    <property type="entry name" value="HisK_dim/P_sf"/>
</dbReference>
<evidence type="ECO:0000256" key="5">
    <source>
        <dbReference type="ARBA" id="ARBA00022679"/>
    </source>
</evidence>
<dbReference type="STRING" id="428990.SAMN06295987_11150"/>
<evidence type="ECO:0000259" key="12">
    <source>
        <dbReference type="PROSITE" id="PS50109"/>
    </source>
</evidence>
<dbReference type="Pfam" id="PF00512">
    <property type="entry name" value="HisKA"/>
    <property type="match status" value="1"/>
</dbReference>
<dbReference type="Gene3D" id="3.30.565.10">
    <property type="entry name" value="Histidine kinase-like ATPase, C-terminal domain"/>
    <property type="match status" value="1"/>
</dbReference>
<dbReference type="CDD" id="cd06225">
    <property type="entry name" value="HAMP"/>
    <property type="match status" value="1"/>
</dbReference>
<dbReference type="SMART" id="SM00387">
    <property type="entry name" value="HATPase_c"/>
    <property type="match status" value="1"/>
</dbReference>
<sequence length="466" mass="50216">MRRLFFLPRSTIARLVAMLVIAQFAATAGILYFVRLSSQETLLSEQKAVVAELRDGLLAEYRKEGKPALVAAIRDRLQFPQSGIPVILLLNPDGTVAAGNLDNWPPVIGETTDWTTLTLYRKDATAPEAMAFSASTLRDGSHLLTGHVIESGLQLQKINDEALFAAALLALPISLLIALQVGRSIARRIAAIARTAEAIGAGDLSHRVPLNGTHDAFDRMGAGINEMLERIELLVEELRMVTDGLAHDLRSPVTRLKSHIEQAFADTRDPEDLAVFEKISAEADTLLRMLTTALQISRAEAGIGRERFETVALGDLLEDLGEIYGPSVEDCGFGLETTVPVPIAISLHRDLISQALGNLIENACKYARGGTTIRLSARKDDNAVVLTVSDDGVGIPAELRDIALRRYSRLDPARHKPGAGLGLALVASTARLHGGTFTLEDNQPGLRAVIRLPVHGTDGDTVPPPT</sequence>
<dbReference type="SMART" id="SM00304">
    <property type="entry name" value="HAMP"/>
    <property type="match status" value="1"/>
</dbReference>
<dbReference type="Pfam" id="PF00672">
    <property type="entry name" value="HAMP"/>
    <property type="match status" value="1"/>
</dbReference>
<evidence type="ECO:0000256" key="8">
    <source>
        <dbReference type="ARBA" id="ARBA00022989"/>
    </source>
</evidence>
<dbReference type="CDD" id="cd00075">
    <property type="entry name" value="HATPase"/>
    <property type="match status" value="1"/>
</dbReference>
<dbReference type="InterPro" id="IPR003661">
    <property type="entry name" value="HisK_dim/P_dom"/>
</dbReference>
<keyword evidence="7 14" id="KW-0418">Kinase</keyword>
<dbReference type="GO" id="GO:0005886">
    <property type="term" value="C:plasma membrane"/>
    <property type="evidence" value="ECO:0007669"/>
    <property type="project" value="TreeGrafter"/>
</dbReference>
<evidence type="ECO:0000259" key="13">
    <source>
        <dbReference type="PROSITE" id="PS50885"/>
    </source>
</evidence>
<dbReference type="InterPro" id="IPR003594">
    <property type="entry name" value="HATPase_dom"/>
</dbReference>
<dbReference type="InterPro" id="IPR005467">
    <property type="entry name" value="His_kinase_dom"/>
</dbReference>
<evidence type="ECO:0000256" key="10">
    <source>
        <dbReference type="ARBA" id="ARBA00023136"/>
    </source>
</evidence>
<gene>
    <name evidence="14" type="ORF">SAMN06295987_11150</name>
</gene>
<dbReference type="SMART" id="SM00388">
    <property type="entry name" value="HisKA"/>
    <property type="match status" value="1"/>
</dbReference>
<dbReference type="SUPFAM" id="SSF47384">
    <property type="entry name" value="Homodimeric domain of signal transducing histidine kinase"/>
    <property type="match status" value="1"/>
</dbReference>
<protein>
    <recommendedName>
        <fullName evidence="3">histidine kinase</fullName>
        <ecNumber evidence="3">2.7.13.3</ecNumber>
    </recommendedName>
</protein>
<accession>A0A1U6IQX2</accession>
<keyword evidence="6 11" id="KW-0812">Transmembrane</keyword>
<dbReference type="PANTHER" id="PTHR45436:SF8">
    <property type="entry name" value="HISTIDINE KINASE"/>
    <property type="match status" value="1"/>
</dbReference>
<dbReference type="SUPFAM" id="SSF55874">
    <property type="entry name" value="ATPase domain of HSP90 chaperone/DNA topoisomerase II/histidine kinase"/>
    <property type="match status" value="1"/>
</dbReference>
<dbReference type="InterPro" id="IPR003660">
    <property type="entry name" value="HAMP_dom"/>
</dbReference>
<keyword evidence="5" id="KW-0808">Transferase</keyword>
<comment type="subcellular location">
    <subcellularLocation>
        <location evidence="2">Membrane</location>
    </subcellularLocation>
</comment>
<dbReference type="CDD" id="cd00082">
    <property type="entry name" value="HisKA"/>
    <property type="match status" value="1"/>
</dbReference>
<dbReference type="Gene3D" id="6.10.340.10">
    <property type="match status" value="1"/>
</dbReference>
<name>A0A1U6IQX2_9SPHN</name>
<feature type="transmembrane region" description="Helical" evidence="11">
    <location>
        <begin position="12"/>
        <end position="34"/>
    </location>
</feature>
<reference evidence="15" key="1">
    <citation type="submission" date="2017-02" db="EMBL/GenBank/DDBJ databases">
        <authorList>
            <person name="Varghese N."/>
            <person name="Submissions S."/>
        </authorList>
    </citation>
    <scope>NUCLEOTIDE SEQUENCE [LARGE SCALE GENOMIC DNA]</scope>
    <source>
        <strain evidence="15">SM117</strain>
    </source>
</reference>
<dbReference type="EMBL" id="FVZE01000011">
    <property type="protein sequence ID" value="SLK10332.1"/>
    <property type="molecule type" value="Genomic_DNA"/>
</dbReference>
<dbReference type="InterPro" id="IPR036890">
    <property type="entry name" value="HATPase_C_sf"/>
</dbReference>
<feature type="domain" description="Histidine kinase" evidence="12">
    <location>
        <begin position="244"/>
        <end position="456"/>
    </location>
</feature>